<gene>
    <name evidence="11" type="ORF">SMD27_03350</name>
</gene>
<keyword evidence="5" id="KW-0418">Kinase</keyword>
<dbReference type="InterPro" id="IPR050351">
    <property type="entry name" value="BphY/WalK/GraS-like"/>
</dbReference>
<feature type="domain" description="Histidine kinase" evidence="10">
    <location>
        <begin position="227"/>
        <end position="461"/>
    </location>
</feature>
<evidence type="ECO:0000259" key="10">
    <source>
        <dbReference type="PROSITE" id="PS50109"/>
    </source>
</evidence>
<feature type="transmembrane region" description="Helical" evidence="9">
    <location>
        <begin position="35"/>
        <end position="54"/>
    </location>
</feature>
<dbReference type="PRINTS" id="PR00344">
    <property type="entry name" value="BCTRLSENSOR"/>
</dbReference>
<dbReference type="InterPro" id="IPR036890">
    <property type="entry name" value="HATPase_C_sf"/>
</dbReference>
<dbReference type="SMART" id="SM00091">
    <property type="entry name" value="PAS"/>
    <property type="match status" value="1"/>
</dbReference>
<dbReference type="Pfam" id="PF13188">
    <property type="entry name" value="PAS_8"/>
    <property type="match status" value="1"/>
</dbReference>
<evidence type="ECO:0000256" key="9">
    <source>
        <dbReference type="SAM" id="Phobius"/>
    </source>
</evidence>
<evidence type="ECO:0000256" key="7">
    <source>
        <dbReference type="ARBA" id="ARBA00023136"/>
    </source>
</evidence>
<dbReference type="Gene3D" id="1.10.287.130">
    <property type="match status" value="1"/>
</dbReference>
<feature type="transmembrane region" description="Helical" evidence="9">
    <location>
        <begin position="9"/>
        <end position="29"/>
    </location>
</feature>
<dbReference type="InterPro" id="IPR004358">
    <property type="entry name" value="Sig_transdc_His_kin-like_C"/>
</dbReference>
<keyword evidence="3" id="KW-0597">Phosphoprotein</keyword>
<dbReference type="Pfam" id="PF02518">
    <property type="entry name" value="HATPase_c"/>
    <property type="match status" value="1"/>
</dbReference>
<dbReference type="SUPFAM" id="SSF55785">
    <property type="entry name" value="PYP-like sensor domain (PAS domain)"/>
    <property type="match status" value="1"/>
</dbReference>
<reference evidence="11 12" key="1">
    <citation type="journal article" date="2016" name="Antonie Van Leeuwenhoek">
        <title>Dongia soli sp. nov., isolated from soil from Dokdo, Korea.</title>
        <authorList>
            <person name="Kim D.U."/>
            <person name="Lee H."/>
            <person name="Kim H."/>
            <person name="Kim S.G."/>
            <person name="Ka J.O."/>
        </authorList>
    </citation>
    <scope>NUCLEOTIDE SEQUENCE [LARGE SCALE GENOMIC DNA]</scope>
    <source>
        <strain evidence="11 12">D78</strain>
    </source>
</reference>
<dbReference type="SMART" id="SM00387">
    <property type="entry name" value="HATPase_c"/>
    <property type="match status" value="1"/>
</dbReference>
<accession>A0ABU5E6F7</accession>
<dbReference type="Proteomes" id="UP001279642">
    <property type="component" value="Unassembled WGS sequence"/>
</dbReference>
<evidence type="ECO:0000256" key="8">
    <source>
        <dbReference type="SAM" id="MobiDB-lite"/>
    </source>
</evidence>
<protein>
    <recommendedName>
        <fullName evidence="2">histidine kinase</fullName>
        <ecNumber evidence="2">2.7.13.3</ecNumber>
    </recommendedName>
</protein>
<organism evidence="11 12">
    <name type="scientific">Dongia soli</name>
    <dbReference type="NCBI Taxonomy" id="600628"/>
    <lineage>
        <taxon>Bacteria</taxon>
        <taxon>Pseudomonadati</taxon>
        <taxon>Pseudomonadota</taxon>
        <taxon>Alphaproteobacteria</taxon>
        <taxon>Rhodospirillales</taxon>
        <taxon>Dongiaceae</taxon>
        <taxon>Dongia</taxon>
    </lineage>
</organism>
<dbReference type="Gene3D" id="3.30.565.10">
    <property type="entry name" value="Histidine kinase-like ATPase, C-terminal domain"/>
    <property type="match status" value="1"/>
</dbReference>
<dbReference type="RefSeq" id="WP_320506908.1">
    <property type="nucleotide sequence ID" value="NZ_JAXCLW010000001.1"/>
</dbReference>
<dbReference type="InterPro" id="IPR000014">
    <property type="entry name" value="PAS"/>
</dbReference>
<comment type="caution">
    <text evidence="11">The sequence shown here is derived from an EMBL/GenBank/DDBJ whole genome shotgun (WGS) entry which is preliminary data.</text>
</comment>
<dbReference type="EC" id="2.7.13.3" evidence="2"/>
<dbReference type="SUPFAM" id="SSF47384">
    <property type="entry name" value="Homodimeric domain of signal transducing histidine kinase"/>
    <property type="match status" value="1"/>
</dbReference>
<keyword evidence="9" id="KW-0812">Transmembrane</keyword>
<keyword evidence="11" id="KW-0067">ATP-binding</keyword>
<evidence type="ECO:0000313" key="12">
    <source>
        <dbReference type="Proteomes" id="UP001279642"/>
    </source>
</evidence>
<dbReference type="InterPro" id="IPR005467">
    <property type="entry name" value="His_kinase_dom"/>
</dbReference>
<dbReference type="GO" id="GO:0005524">
    <property type="term" value="F:ATP binding"/>
    <property type="evidence" value="ECO:0007669"/>
    <property type="project" value="UniProtKB-KW"/>
</dbReference>
<evidence type="ECO:0000256" key="2">
    <source>
        <dbReference type="ARBA" id="ARBA00012438"/>
    </source>
</evidence>
<dbReference type="SMART" id="SM00388">
    <property type="entry name" value="HisKA"/>
    <property type="match status" value="1"/>
</dbReference>
<dbReference type="PANTHER" id="PTHR45453">
    <property type="entry name" value="PHOSPHATE REGULON SENSOR PROTEIN PHOR"/>
    <property type="match status" value="1"/>
</dbReference>
<evidence type="ECO:0000256" key="3">
    <source>
        <dbReference type="ARBA" id="ARBA00022553"/>
    </source>
</evidence>
<sequence>MNYVAPKSFIAIFCYIGVLVLIALGAIGASGSHDWPFLALIGFGLLAAIAVLLLQVLPVIDPAAAIGIGPAAGPIAPDVVADRARAILNALPDPLLVLGRGREILWANRAAEQQFGGILNGRNLLAVLRHPPLLAAIDAARSNRSDPAIDDDENVTQGEDALSSSAEEGAVEPIRITDGQGSDYVAVVAPLDPGQPGTVQAGEMLILLRDVTGARRLDSLRSDFIANVSHELKTPLATLLGFIETMRGPAKDDTAAQQRFLGIMHDQASRMSRLVSDLLSLSRIELHEHSRPQGQADLARVLGSVADGLGLRAQSRKIAIKLPDPHGLPCIPGEPDELAQVFQNLIDNALKYGREGSTVTVDATIIHDPVQLKTRLPGLRDPKGMVAVSIRDEGEGIAREHLPRLTERFYRVDAARSRDLGGTGLGLAIVKHIVNHHRGSLDIDSIRGKGSVFTVFLPLSD</sequence>
<dbReference type="CDD" id="cd00082">
    <property type="entry name" value="HisKA"/>
    <property type="match status" value="1"/>
</dbReference>
<dbReference type="InterPro" id="IPR003661">
    <property type="entry name" value="HisK_dim/P_dom"/>
</dbReference>
<evidence type="ECO:0000256" key="1">
    <source>
        <dbReference type="ARBA" id="ARBA00000085"/>
    </source>
</evidence>
<dbReference type="InterPro" id="IPR003594">
    <property type="entry name" value="HATPase_dom"/>
</dbReference>
<dbReference type="Pfam" id="PF00512">
    <property type="entry name" value="HisKA"/>
    <property type="match status" value="1"/>
</dbReference>
<proteinExistence type="predicted"/>
<keyword evidence="9" id="KW-1133">Transmembrane helix</keyword>
<dbReference type="EMBL" id="JAXCLW010000001">
    <property type="protein sequence ID" value="MDY0881865.1"/>
    <property type="molecule type" value="Genomic_DNA"/>
</dbReference>
<dbReference type="InterPro" id="IPR036097">
    <property type="entry name" value="HisK_dim/P_sf"/>
</dbReference>
<evidence type="ECO:0000256" key="5">
    <source>
        <dbReference type="ARBA" id="ARBA00022777"/>
    </source>
</evidence>
<evidence type="ECO:0000256" key="6">
    <source>
        <dbReference type="ARBA" id="ARBA00023012"/>
    </source>
</evidence>
<dbReference type="PANTHER" id="PTHR45453:SF1">
    <property type="entry name" value="PHOSPHATE REGULON SENSOR PROTEIN PHOR"/>
    <property type="match status" value="1"/>
</dbReference>
<keyword evidence="7 9" id="KW-0472">Membrane</keyword>
<keyword evidence="6" id="KW-0902">Two-component regulatory system</keyword>
<keyword evidence="11" id="KW-0547">Nucleotide-binding</keyword>
<evidence type="ECO:0000313" key="11">
    <source>
        <dbReference type="EMBL" id="MDY0881865.1"/>
    </source>
</evidence>
<keyword evidence="4" id="KW-0808">Transferase</keyword>
<comment type="catalytic activity">
    <reaction evidence="1">
        <text>ATP + protein L-histidine = ADP + protein N-phospho-L-histidine.</text>
        <dbReference type="EC" id="2.7.13.3"/>
    </reaction>
</comment>
<dbReference type="SUPFAM" id="SSF55874">
    <property type="entry name" value="ATPase domain of HSP90 chaperone/DNA topoisomerase II/histidine kinase"/>
    <property type="match status" value="1"/>
</dbReference>
<dbReference type="InterPro" id="IPR035965">
    <property type="entry name" value="PAS-like_dom_sf"/>
</dbReference>
<keyword evidence="12" id="KW-1185">Reference proteome</keyword>
<feature type="region of interest" description="Disordered" evidence="8">
    <location>
        <begin position="145"/>
        <end position="169"/>
    </location>
</feature>
<evidence type="ECO:0000256" key="4">
    <source>
        <dbReference type="ARBA" id="ARBA00022679"/>
    </source>
</evidence>
<dbReference type="PROSITE" id="PS50109">
    <property type="entry name" value="HIS_KIN"/>
    <property type="match status" value="1"/>
</dbReference>
<name>A0ABU5E6F7_9PROT</name>